<dbReference type="SUPFAM" id="SSF55797">
    <property type="entry name" value="PR-1-like"/>
    <property type="match status" value="1"/>
</dbReference>
<dbReference type="Proteomes" id="UP001285636">
    <property type="component" value="Unassembled WGS sequence"/>
</dbReference>
<gene>
    <name evidence="2" type="ORF">RYX45_14260</name>
</gene>
<evidence type="ECO:0000259" key="1">
    <source>
        <dbReference type="Pfam" id="PF00188"/>
    </source>
</evidence>
<feature type="domain" description="SCP" evidence="1">
    <location>
        <begin position="55"/>
        <end position="165"/>
    </location>
</feature>
<dbReference type="RefSeq" id="WP_323467134.1">
    <property type="nucleotide sequence ID" value="NZ_JAWJAY010000003.1"/>
</dbReference>
<evidence type="ECO:0000313" key="3">
    <source>
        <dbReference type="Proteomes" id="UP001285636"/>
    </source>
</evidence>
<dbReference type="InterPro" id="IPR035940">
    <property type="entry name" value="CAP_sf"/>
</dbReference>
<dbReference type="Pfam" id="PF00188">
    <property type="entry name" value="CAP"/>
    <property type="match status" value="1"/>
</dbReference>
<dbReference type="AlphaFoldDB" id="A0AAJ2U386"/>
<organism evidence="2 3">
    <name type="scientific">Alkalihalophilus pseudofirmus</name>
    <name type="common">Bacillus pseudofirmus</name>
    <dbReference type="NCBI Taxonomy" id="79885"/>
    <lineage>
        <taxon>Bacteria</taxon>
        <taxon>Bacillati</taxon>
        <taxon>Bacillota</taxon>
        <taxon>Bacilli</taxon>
        <taxon>Bacillales</taxon>
        <taxon>Bacillaceae</taxon>
        <taxon>Alkalihalophilus</taxon>
    </lineage>
</organism>
<accession>A0AAJ2U386</accession>
<dbReference type="PANTHER" id="PTHR31157:SF1">
    <property type="entry name" value="SCP DOMAIN-CONTAINING PROTEIN"/>
    <property type="match status" value="1"/>
</dbReference>
<dbReference type="PANTHER" id="PTHR31157">
    <property type="entry name" value="SCP DOMAIN-CONTAINING PROTEIN"/>
    <property type="match status" value="1"/>
</dbReference>
<dbReference type="CDD" id="cd05379">
    <property type="entry name" value="CAP_bacterial"/>
    <property type="match status" value="1"/>
</dbReference>
<comment type="caution">
    <text evidence="2">The sequence shown here is derived from an EMBL/GenBank/DDBJ whole genome shotgun (WGS) entry which is preliminary data.</text>
</comment>
<proteinExistence type="predicted"/>
<dbReference type="EMBL" id="JAWJAY010000003">
    <property type="protein sequence ID" value="MDV2886350.1"/>
    <property type="molecule type" value="Genomic_DNA"/>
</dbReference>
<name>A0AAJ2U386_ALKPS</name>
<sequence length="486" mass="56077">MQKDYQNIRREKMKKITLLFLMLFMVNLLMFFSESTRTMVSANEYQYTEKQLETLEYINELRRSMGMGEVKLNPHLIKASENHANYRRFSGDTTSGPHTEAPEYKEFTGVTPTERARAAGFDRGVTEVIAYDSDSIAAVDRLLNAPLHRAPIINPRTVEIGVGQSENVFVMLLVTDYSIEFEGDYVYPLDGATNVNTHFCCEWPNPLESVGRDRSGYAITYGPPPGSYITDIKVENEQGENMPYFSIGDVGATHIFPQHNLFYNATYTITVKSKQSLTGEEVEKSFSFTTKDSGHRKRQLVYADFREEEYWSDNMLWAIEKGLIQGYLSQYNSKTNTYENLLRPYAHLTEAQFITILFRYQRPYELSGQSSVFDDRFHWAYGTYDMAWKYDLPTNGRINNLREYADKTITRGKMAQILASAHYNKTVTEREAVKFMYEAGLSNGYPDANRNYPKTYNSYGPEKTLARAHVVTFMKNYDEYLKGNNN</sequence>
<reference evidence="2" key="1">
    <citation type="submission" date="2023-10" db="EMBL/GenBank/DDBJ databases">
        <title>Screening of Alkalihalophilus pseudofirmusBZ-TG-HK211 and Its Alleviation of Salt Stress on Rapeseed Growth.</title>
        <authorList>
            <person name="Zhao B."/>
            <person name="Guo T."/>
        </authorList>
    </citation>
    <scope>NUCLEOTIDE SEQUENCE</scope>
    <source>
        <strain evidence="2">BZ-TG-HK211</strain>
    </source>
</reference>
<evidence type="ECO:0000313" key="2">
    <source>
        <dbReference type="EMBL" id="MDV2886350.1"/>
    </source>
</evidence>
<protein>
    <submittedName>
        <fullName evidence="2">CAP domain-containing protein</fullName>
    </submittedName>
</protein>
<dbReference type="Gene3D" id="3.40.33.10">
    <property type="entry name" value="CAP"/>
    <property type="match status" value="1"/>
</dbReference>
<dbReference type="InterPro" id="IPR014044">
    <property type="entry name" value="CAP_dom"/>
</dbReference>